<evidence type="ECO:0000313" key="2">
    <source>
        <dbReference type="Proteomes" id="UP000801492"/>
    </source>
</evidence>
<gene>
    <name evidence="1" type="ORF">ILUMI_17497</name>
</gene>
<evidence type="ECO:0000313" key="1">
    <source>
        <dbReference type="EMBL" id="KAF2888676.1"/>
    </source>
</evidence>
<sequence>TLQPTFFSYRNIMSPEYCSIFDFSDQLTLVICPLSPKKADPLLSTQFHDAEGGNATKNQK</sequence>
<accession>A0A8K0G7G9</accession>
<protein>
    <submittedName>
        <fullName evidence="1">Uncharacterized protein</fullName>
    </submittedName>
</protein>
<comment type="caution">
    <text evidence="1">The sequence shown here is derived from an EMBL/GenBank/DDBJ whole genome shotgun (WGS) entry which is preliminary data.</text>
</comment>
<feature type="non-terminal residue" evidence="1">
    <location>
        <position position="1"/>
    </location>
</feature>
<dbReference type="EMBL" id="VTPC01074959">
    <property type="protein sequence ID" value="KAF2888676.1"/>
    <property type="molecule type" value="Genomic_DNA"/>
</dbReference>
<dbReference type="Proteomes" id="UP000801492">
    <property type="component" value="Unassembled WGS sequence"/>
</dbReference>
<dbReference type="AlphaFoldDB" id="A0A8K0G7G9"/>
<organism evidence="1 2">
    <name type="scientific">Ignelater luminosus</name>
    <name type="common">Cucubano</name>
    <name type="synonym">Pyrophorus luminosus</name>
    <dbReference type="NCBI Taxonomy" id="2038154"/>
    <lineage>
        <taxon>Eukaryota</taxon>
        <taxon>Metazoa</taxon>
        <taxon>Ecdysozoa</taxon>
        <taxon>Arthropoda</taxon>
        <taxon>Hexapoda</taxon>
        <taxon>Insecta</taxon>
        <taxon>Pterygota</taxon>
        <taxon>Neoptera</taxon>
        <taxon>Endopterygota</taxon>
        <taxon>Coleoptera</taxon>
        <taxon>Polyphaga</taxon>
        <taxon>Elateriformia</taxon>
        <taxon>Elateroidea</taxon>
        <taxon>Elateridae</taxon>
        <taxon>Agrypninae</taxon>
        <taxon>Pyrophorini</taxon>
        <taxon>Ignelater</taxon>
    </lineage>
</organism>
<proteinExistence type="predicted"/>
<name>A0A8K0G7G9_IGNLU</name>
<keyword evidence="2" id="KW-1185">Reference proteome</keyword>
<reference evidence="1" key="1">
    <citation type="submission" date="2019-08" db="EMBL/GenBank/DDBJ databases">
        <title>The genome of the North American firefly Photinus pyralis.</title>
        <authorList>
            <consortium name="Photinus pyralis genome working group"/>
            <person name="Fallon T.R."/>
            <person name="Sander Lower S.E."/>
            <person name="Weng J.-K."/>
        </authorList>
    </citation>
    <scope>NUCLEOTIDE SEQUENCE</scope>
    <source>
        <strain evidence="1">TRF0915ILg1</strain>
        <tissue evidence="1">Whole body</tissue>
    </source>
</reference>